<dbReference type="Proteomes" id="UP001374893">
    <property type="component" value="Chromosome"/>
</dbReference>
<keyword evidence="2" id="KW-0229">DNA integration</keyword>
<organism evidence="6 7">
    <name type="scientific">Haloferula helveola</name>
    <dbReference type="NCBI Taxonomy" id="490095"/>
    <lineage>
        <taxon>Bacteria</taxon>
        <taxon>Pseudomonadati</taxon>
        <taxon>Verrucomicrobiota</taxon>
        <taxon>Verrucomicrobiia</taxon>
        <taxon>Verrucomicrobiales</taxon>
        <taxon>Verrucomicrobiaceae</taxon>
        <taxon>Haloferula</taxon>
    </lineage>
</organism>
<evidence type="ECO:0000256" key="2">
    <source>
        <dbReference type="ARBA" id="ARBA00022908"/>
    </source>
</evidence>
<keyword evidence="7" id="KW-1185">Reference proteome</keyword>
<dbReference type="SUPFAM" id="SSF56349">
    <property type="entry name" value="DNA breaking-rejoining enzymes"/>
    <property type="match status" value="1"/>
</dbReference>
<proteinExistence type="inferred from homology"/>
<accession>A0ABM7RJT1</accession>
<evidence type="ECO:0000256" key="4">
    <source>
        <dbReference type="ARBA" id="ARBA00023172"/>
    </source>
</evidence>
<dbReference type="EMBL" id="AP024702">
    <property type="protein sequence ID" value="BCX49843.1"/>
    <property type="molecule type" value="Genomic_DNA"/>
</dbReference>
<dbReference type="InterPro" id="IPR010998">
    <property type="entry name" value="Integrase_recombinase_N"/>
</dbReference>
<dbReference type="Gene3D" id="1.10.150.130">
    <property type="match status" value="1"/>
</dbReference>
<evidence type="ECO:0000256" key="1">
    <source>
        <dbReference type="ARBA" id="ARBA00008857"/>
    </source>
</evidence>
<evidence type="ECO:0000313" key="6">
    <source>
        <dbReference type="EMBL" id="BCX49843.1"/>
    </source>
</evidence>
<dbReference type="InterPro" id="IPR050808">
    <property type="entry name" value="Phage_Integrase"/>
</dbReference>
<sequence>MKQATVAEVKHPRYTHRVRYTGPGGKTLQRWFKNETDALAFAKDTDKETGIEGKAFGKLGADEKAVIEFWRNFVSESSDAAPPPLIDVVREYADRWKATRTSVTVQQAFDRFIATKEAEGLRRLSVDGLRTRCGRFARDFAERPICTITTTEVSDWVLGLVDTRVPKQKGKAPAEVSLLTKKNYRRDVATMFSFAKSRGWLSDNPMENAAKPKPPKKRPGVLSPEDVKHFFEALGACAPELVPFWAVRFFAGVREQETLRMDWAMVDLDAGEIHLPETITKTGVDRTISIRPALEAFLQPLAKPSGPLCDATVTARRYALKKTIKAIDAAAQKRAKGKKFQPFSMPKNAARHSFATFHLLAFRHPGETSLQLGHGGSPELLHRHYRGISSEKEAKAFWSIRPSKPKNVTSIRERKSA</sequence>
<keyword evidence="4" id="KW-0233">DNA recombination</keyword>
<dbReference type="InterPro" id="IPR013762">
    <property type="entry name" value="Integrase-like_cat_sf"/>
</dbReference>
<dbReference type="InterPro" id="IPR011010">
    <property type="entry name" value="DNA_brk_join_enz"/>
</dbReference>
<dbReference type="RefSeq" id="WP_338686631.1">
    <property type="nucleotide sequence ID" value="NZ_AP024702.1"/>
</dbReference>
<dbReference type="Gene3D" id="1.10.443.10">
    <property type="entry name" value="Intergrase catalytic core"/>
    <property type="match status" value="1"/>
</dbReference>
<gene>
    <name evidence="6" type="ORF">HAHE_37510</name>
</gene>
<reference evidence="6 7" key="1">
    <citation type="submission" date="2021-06" db="EMBL/GenBank/DDBJ databases">
        <title>Complete genome of Haloferula helveola possessing various polysaccharide degrading enzymes.</title>
        <authorList>
            <person name="Takami H."/>
            <person name="Huang C."/>
            <person name="Hamasaki K."/>
        </authorList>
    </citation>
    <scope>NUCLEOTIDE SEQUENCE [LARGE SCALE GENOMIC DNA]</scope>
    <source>
        <strain evidence="6 7">CN-1</strain>
    </source>
</reference>
<evidence type="ECO:0000256" key="3">
    <source>
        <dbReference type="ARBA" id="ARBA00023125"/>
    </source>
</evidence>
<dbReference type="InterPro" id="IPR002104">
    <property type="entry name" value="Integrase_catalytic"/>
</dbReference>
<evidence type="ECO:0000313" key="7">
    <source>
        <dbReference type="Proteomes" id="UP001374893"/>
    </source>
</evidence>
<name>A0ABM7RJT1_9BACT</name>
<dbReference type="PANTHER" id="PTHR30629:SF2">
    <property type="entry name" value="PROPHAGE INTEGRASE INTS-RELATED"/>
    <property type="match status" value="1"/>
</dbReference>
<dbReference type="PROSITE" id="PS51898">
    <property type="entry name" value="TYR_RECOMBINASE"/>
    <property type="match status" value="1"/>
</dbReference>
<protein>
    <recommendedName>
        <fullName evidence="5">Tyr recombinase domain-containing protein</fullName>
    </recommendedName>
</protein>
<keyword evidence="3" id="KW-0238">DNA-binding</keyword>
<evidence type="ECO:0000259" key="5">
    <source>
        <dbReference type="PROSITE" id="PS51898"/>
    </source>
</evidence>
<dbReference type="PANTHER" id="PTHR30629">
    <property type="entry name" value="PROPHAGE INTEGRASE"/>
    <property type="match status" value="1"/>
</dbReference>
<feature type="domain" description="Tyr recombinase" evidence="5">
    <location>
        <begin position="217"/>
        <end position="398"/>
    </location>
</feature>
<comment type="similarity">
    <text evidence="1">Belongs to the 'phage' integrase family.</text>
</comment>